<proteinExistence type="predicted"/>
<keyword evidence="1" id="KW-0732">Signal</keyword>
<reference evidence="2 3" key="1">
    <citation type="submission" date="2016-06" db="EMBL/GenBank/DDBJ databases">
        <authorList>
            <person name="Kjaerup R.B."/>
            <person name="Dalgaard T.S."/>
            <person name="Juul-Madsen H.R."/>
        </authorList>
    </citation>
    <scope>NUCLEOTIDE SEQUENCE [LARGE SCALE GENOMIC DNA]</scope>
    <source>
        <strain evidence="2 3">CECT 8886</strain>
    </source>
</reference>
<protein>
    <submittedName>
        <fullName evidence="2">Uncharacterized protein</fullName>
    </submittedName>
</protein>
<accession>A0A1A8TPW2</accession>
<evidence type="ECO:0000313" key="3">
    <source>
        <dbReference type="Proteomes" id="UP000092544"/>
    </source>
</evidence>
<organism evidence="2 3">
    <name type="scientific">Marinomonas spartinae</name>
    <dbReference type="NCBI Taxonomy" id="1792290"/>
    <lineage>
        <taxon>Bacteria</taxon>
        <taxon>Pseudomonadati</taxon>
        <taxon>Pseudomonadota</taxon>
        <taxon>Gammaproteobacteria</taxon>
        <taxon>Oceanospirillales</taxon>
        <taxon>Oceanospirillaceae</taxon>
        <taxon>Marinomonas</taxon>
    </lineage>
</organism>
<feature type="chain" id="PRO_5008379197" evidence="1">
    <location>
        <begin position="31"/>
        <end position="161"/>
    </location>
</feature>
<evidence type="ECO:0000256" key="1">
    <source>
        <dbReference type="SAM" id="SignalP"/>
    </source>
</evidence>
<dbReference type="Proteomes" id="UP000092544">
    <property type="component" value="Unassembled WGS sequence"/>
</dbReference>
<sequence>MSTFKRFFRKLIGIMGLVYASAFVATVSQAQTIGMESASENSVLGMLPQAMAPYWAKSGINIQLALNQTLTKSLLKIALGKPDSAVVPPLAYEDFQKGTGPYAKIADKTKSIAGNVRALFAIPGSYYHAITSAKSGIKSWPEAKGKRVYRTIVTGSGKWSI</sequence>
<dbReference type="AlphaFoldDB" id="A0A1A8TPW2"/>
<dbReference type="STRING" id="1792290.MSP8886_03378"/>
<evidence type="ECO:0000313" key="2">
    <source>
        <dbReference type="EMBL" id="SBS35408.1"/>
    </source>
</evidence>
<dbReference type="SUPFAM" id="SSF53850">
    <property type="entry name" value="Periplasmic binding protein-like II"/>
    <property type="match status" value="1"/>
</dbReference>
<gene>
    <name evidence="2" type="ORF">MSP8886_03378</name>
</gene>
<keyword evidence="3" id="KW-1185">Reference proteome</keyword>
<feature type="signal peptide" evidence="1">
    <location>
        <begin position="1"/>
        <end position="30"/>
    </location>
</feature>
<name>A0A1A8TPW2_9GAMM</name>
<dbReference type="EMBL" id="FLOB01000009">
    <property type="protein sequence ID" value="SBS35408.1"/>
    <property type="molecule type" value="Genomic_DNA"/>
</dbReference>